<feature type="coiled-coil region" evidence="1">
    <location>
        <begin position="236"/>
        <end position="292"/>
    </location>
</feature>
<dbReference type="AlphaFoldDB" id="A0A5C5XDZ9"/>
<sequence length="648" mass="73632">MKSSHSYSLTSFNLALNKGQGEAEFARKNHQLRIQPARPSNAKQLLKKRNSLRPSIRWGYLVPRLTLAIVCWATITFGFEPLLHLVITQGASATLQTVVGIQQLNSNFFQTNLELKKIEIGSRNHAGANALEIGKVHIQLDRNALLRKKFIVDEANIDDIHWNTDSTLDFANVESEAGEWSIPFGEQAHVIGDYAKQAGQSFLQSLLEQTLEAYDPNKLETVQLAKLKESYWQDRFQSYELESKQLKVEIDSLKKQLEEAKRGNPLDKLNEFARIARKVDELVNESKRIKNEFKELPQLVRIDLVELESAKNRDYEQLRQQIDAIPLNANDLTIAIVGPEAARKFEKLSAWIPFVQKCLAVATEDYEPERQLGRTIDFDTSQNLPTFLIRQMKLNGLANLNDKPLSFIGNFQDITHNQRQYGKPMSYHFEIEHQGQYLVDGKWDQTTSTPQLEFSCHVTTDQFPTQELAKHEKLNLALQAKQLVADFHIVTSGLNLQAELKWKQNDVSFLVESPLQLTTTTLSQLNVRSFSPTDLLGNALRSINEIEGEVRISGPIKSPTLEIHSQIGKTIVAGLQQSLQKELNLRQREAFAIAQSEIDSKLDKFNGQINDQYQTLLTELNLNERLANGMIENVAIRPTSGLLDRFIK</sequence>
<protein>
    <recommendedName>
        <fullName evidence="4">TIGR03545 family protein</fullName>
    </recommendedName>
</protein>
<dbReference type="RefSeq" id="WP_146503292.1">
    <property type="nucleotide sequence ID" value="NZ_SJPG01000001.1"/>
</dbReference>
<keyword evidence="1" id="KW-0175">Coiled coil</keyword>
<gene>
    <name evidence="2" type="ORF">Pan54_20130</name>
</gene>
<dbReference type="OrthoDB" id="273400at2"/>
<reference evidence="2 3" key="1">
    <citation type="submission" date="2019-02" db="EMBL/GenBank/DDBJ databases">
        <title>Deep-cultivation of Planctomycetes and their phenomic and genomic characterization uncovers novel biology.</title>
        <authorList>
            <person name="Wiegand S."/>
            <person name="Jogler M."/>
            <person name="Boedeker C."/>
            <person name="Pinto D."/>
            <person name="Vollmers J."/>
            <person name="Rivas-Marin E."/>
            <person name="Kohn T."/>
            <person name="Peeters S.H."/>
            <person name="Heuer A."/>
            <person name="Rast P."/>
            <person name="Oberbeckmann S."/>
            <person name="Bunk B."/>
            <person name="Jeske O."/>
            <person name="Meyerdierks A."/>
            <person name="Storesund J.E."/>
            <person name="Kallscheuer N."/>
            <person name="Luecker S."/>
            <person name="Lage O.M."/>
            <person name="Pohl T."/>
            <person name="Merkel B.J."/>
            <person name="Hornburger P."/>
            <person name="Mueller R.-W."/>
            <person name="Bruemmer F."/>
            <person name="Labrenz M."/>
            <person name="Spormann A.M."/>
            <person name="Op Den Camp H."/>
            <person name="Overmann J."/>
            <person name="Amann R."/>
            <person name="Jetten M.S.M."/>
            <person name="Mascher T."/>
            <person name="Medema M.H."/>
            <person name="Devos D.P."/>
            <person name="Kaster A.-K."/>
            <person name="Ovreas L."/>
            <person name="Rohde M."/>
            <person name="Galperin M.Y."/>
            <person name="Jogler C."/>
        </authorList>
    </citation>
    <scope>NUCLEOTIDE SEQUENCE [LARGE SCALE GENOMIC DNA]</scope>
    <source>
        <strain evidence="2 3">Pan54</strain>
    </source>
</reference>
<name>A0A5C5XDZ9_9PLAN</name>
<comment type="caution">
    <text evidence="2">The sequence shown here is derived from an EMBL/GenBank/DDBJ whole genome shotgun (WGS) entry which is preliminary data.</text>
</comment>
<dbReference type="NCBIfam" id="TIGR03545">
    <property type="entry name" value="TIGR03545 family protein"/>
    <property type="match status" value="1"/>
</dbReference>
<evidence type="ECO:0000313" key="2">
    <source>
        <dbReference type="EMBL" id="TWT61277.1"/>
    </source>
</evidence>
<evidence type="ECO:0000313" key="3">
    <source>
        <dbReference type="Proteomes" id="UP000316095"/>
    </source>
</evidence>
<evidence type="ECO:0000256" key="1">
    <source>
        <dbReference type="SAM" id="Coils"/>
    </source>
</evidence>
<dbReference type="EMBL" id="SJPG01000001">
    <property type="protein sequence ID" value="TWT61277.1"/>
    <property type="molecule type" value="Genomic_DNA"/>
</dbReference>
<evidence type="ECO:0008006" key="4">
    <source>
        <dbReference type="Google" id="ProtNLM"/>
    </source>
</evidence>
<organism evidence="2 3">
    <name type="scientific">Rubinisphaera italica</name>
    <dbReference type="NCBI Taxonomy" id="2527969"/>
    <lineage>
        <taxon>Bacteria</taxon>
        <taxon>Pseudomonadati</taxon>
        <taxon>Planctomycetota</taxon>
        <taxon>Planctomycetia</taxon>
        <taxon>Planctomycetales</taxon>
        <taxon>Planctomycetaceae</taxon>
        <taxon>Rubinisphaera</taxon>
    </lineage>
</organism>
<keyword evidence="3" id="KW-1185">Reference proteome</keyword>
<dbReference type="Proteomes" id="UP000316095">
    <property type="component" value="Unassembled WGS sequence"/>
</dbReference>
<proteinExistence type="predicted"/>
<accession>A0A5C5XDZ9</accession>
<dbReference type="InterPro" id="IPR019934">
    <property type="entry name" value="CHP03545"/>
</dbReference>